<dbReference type="Pfam" id="PF07716">
    <property type="entry name" value="bZIP_2"/>
    <property type="match status" value="1"/>
</dbReference>
<dbReference type="Gene3D" id="1.20.5.170">
    <property type="match status" value="1"/>
</dbReference>
<evidence type="ECO:0000313" key="6">
    <source>
        <dbReference type="EMBL" id="CAH1258992.1"/>
    </source>
</evidence>
<keyword evidence="2" id="KW-0238">DNA-binding</keyword>
<dbReference type="EMBL" id="OV696688">
    <property type="protein sequence ID" value="CAH1258992.1"/>
    <property type="molecule type" value="Genomic_DNA"/>
</dbReference>
<dbReference type="SUPFAM" id="SSF57959">
    <property type="entry name" value="Leucine zipper domain"/>
    <property type="match status" value="1"/>
</dbReference>
<dbReference type="GO" id="GO:0000981">
    <property type="term" value="F:DNA-binding transcription factor activity, RNA polymerase II-specific"/>
    <property type="evidence" value="ECO:0007669"/>
    <property type="project" value="TreeGrafter"/>
</dbReference>
<evidence type="ECO:0000259" key="5">
    <source>
        <dbReference type="PROSITE" id="PS50217"/>
    </source>
</evidence>
<dbReference type="Proteomes" id="UP000838412">
    <property type="component" value="Chromosome 3"/>
</dbReference>
<dbReference type="InterPro" id="IPR000837">
    <property type="entry name" value="AP-1"/>
</dbReference>
<evidence type="ECO:0000256" key="2">
    <source>
        <dbReference type="ARBA" id="ARBA00023125"/>
    </source>
</evidence>
<protein>
    <submittedName>
        <fullName evidence="6">JUNB protein</fullName>
    </submittedName>
</protein>
<evidence type="ECO:0000256" key="3">
    <source>
        <dbReference type="ARBA" id="ARBA00023163"/>
    </source>
</evidence>
<keyword evidence="3" id="KW-0804">Transcription</keyword>
<dbReference type="GO" id="GO:0005634">
    <property type="term" value="C:nucleus"/>
    <property type="evidence" value="ECO:0007669"/>
    <property type="project" value="TreeGrafter"/>
</dbReference>
<organism evidence="6 7">
    <name type="scientific">Branchiostoma lanceolatum</name>
    <name type="common">Common lancelet</name>
    <name type="synonym">Amphioxus lanceolatum</name>
    <dbReference type="NCBI Taxonomy" id="7740"/>
    <lineage>
        <taxon>Eukaryota</taxon>
        <taxon>Metazoa</taxon>
        <taxon>Chordata</taxon>
        <taxon>Cephalochordata</taxon>
        <taxon>Leptocardii</taxon>
        <taxon>Amphioxiformes</taxon>
        <taxon>Branchiostomatidae</taxon>
        <taxon>Branchiostoma</taxon>
    </lineage>
</organism>
<dbReference type="AlphaFoldDB" id="A0A8J9ZRE1"/>
<sequence>MSENSVNEVPELPPPILLAGESDVVHLTTVQQHLQSKSSSADPSQQENVMRDSSEFNTTEMLSSDRRLGSAKPEQIKIDAEDEERFRLRRDKNREAAARCRLKRRDREERLRKHTVCLENANSGLHAEIARLQQELKRLSVHVMNHIELCHAPWRTKHLTAAPETDHAQDSATPPD</sequence>
<proteinExistence type="predicted"/>
<dbReference type="PANTHER" id="PTHR23351">
    <property type="entry name" value="FOS TRANSCRIPTION FACTOR-RELATED"/>
    <property type="match status" value="1"/>
</dbReference>
<dbReference type="SMART" id="SM00338">
    <property type="entry name" value="BRLZ"/>
    <property type="match status" value="1"/>
</dbReference>
<evidence type="ECO:0000256" key="1">
    <source>
        <dbReference type="ARBA" id="ARBA00023015"/>
    </source>
</evidence>
<keyword evidence="7" id="KW-1185">Reference proteome</keyword>
<feature type="compositionally biased region" description="Polar residues" evidence="4">
    <location>
        <begin position="31"/>
        <end position="48"/>
    </location>
</feature>
<dbReference type="PANTHER" id="PTHR23351:SF24">
    <property type="entry name" value="ACTIVATING TRANSCRIPTION FACTOR 3-RELATED"/>
    <property type="match status" value="1"/>
</dbReference>
<dbReference type="PRINTS" id="PR00042">
    <property type="entry name" value="LEUZIPPRFOS"/>
</dbReference>
<dbReference type="OrthoDB" id="10065378at2759"/>
<dbReference type="PROSITE" id="PS00036">
    <property type="entry name" value="BZIP_BASIC"/>
    <property type="match status" value="1"/>
</dbReference>
<evidence type="ECO:0000313" key="7">
    <source>
        <dbReference type="Proteomes" id="UP000838412"/>
    </source>
</evidence>
<reference evidence="6" key="1">
    <citation type="submission" date="2022-01" db="EMBL/GenBank/DDBJ databases">
        <authorList>
            <person name="Braso-Vives M."/>
        </authorList>
    </citation>
    <scope>NUCLEOTIDE SEQUENCE</scope>
</reference>
<accession>A0A8J9ZRE1</accession>
<dbReference type="InterPro" id="IPR004827">
    <property type="entry name" value="bZIP"/>
</dbReference>
<gene>
    <name evidence="6" type="primary">JUNB</name>
    <name evidence="6" type="ORF">BLAG_LOCUS16389</name>
</gene>
<keyword evidence="1" id="KW-0805">Transcription regulation</keyword>
<name>A0A8J9ZRE1_BRALA</name>
<feature type="region of interest" description="Disordered" evidence="4">
    <location>
        <begin position="31"/>
        <end position="76"/>
    </location>
</feature>
<dbReference type="InterPro" id="IPR046347">
    <property type="entry name" value="bZIP_sf"/>
</dbReference>
<feature type="compositionally biased region" description="Basic and acidic residues" evidence="4">
    <location>
        <begin position="63"/>
        <end position="76"/>
    </location>
</feature>
<evidence type="ECO:0000256" key="4">
    <source>
        <dbReference type="SAM" id="MobiDB-lite"/>
    </source>
</evidence>
<feature type="domain" description="BZIP" evidence="5">
    <location>
        <begin position="83"/>
        <end position="146"/>
    </location>
</feature>
<dbReference type="GO" id="GO:0000978">
    <property type="term" value="F:RNA polymerase II cis-regulatory region sequence-specific DNA binding"/>
    <property type="evidence" value="ECO:0007669"/>
    <property type="project" value="TreeGrafter"/>
</dbReference>
<dbReference type="PROSITE" id="PS50217">
    <property type="entry name" value="BZIP"/>
    <property type="match status" value="1"/>
</dbReference>